<dbReference type="GO" id="GO:0034204">
    <property type="term" value="P:lipid translocation"/>
    <property type="evidence" value="ECO:0007669"/>
    <property type="project" value="TreeGrafter"/>
</dbReference>
<keyword evidence="10" id="KW-1185">Reference proteome</keyword>
<accession>F1T554</accession>
<dbReference type="GO" id="GO:0005886">
    <property type="term" value="C:plasma membrane"/>
    <property type="evidence" value="ECO:0007669"/>
    <property type="project" value="UniProtKB-SubCell"/>
</dbReference>
<dbReference type="PANTHER" id="PTHR47019">
    <property type="entry name" value="LIPID II FLIPPASE MURJ"/>
    <property type="match status" value="1"/>
</dbReference>
<name>F1T554_9ACTN</name>
<dbReference type="eggNOG" id="COG0728">
    <property type="taxonomic scope" value="Bacteria"/>
</dbReference>
<dbReference type="InterPro" id="IPR004268">
    <property type="entry name" value="MurJ"/>
</dbReference>
<gene>
    <name evidence="9" type="ORF">HMPREF0091_10767</name>
</gene>
<comment type="subcellular location">
    <subcellularLocation>
        <location evidence="1">Cell membrane</location>
        <topology evidence="1">Multi-pass membrane protein</topology>
    </subcellularLocation>
</comment>
<evidence type="ECO:0000256" key="2">
    <source>
        <dbReference type="ARBA" id="ARBA00022475"/>
    </source>
</evidence>
<comment type="caution">
    <text evidence="9">The sequence shown here is derived from an EMBL/GenBank/DDBJ whole genome shotgun (WGS) entry which is preliminary data.</text>
</comment>
<evidence type="ECO:0000256" key="4">
    <source>
        <dbReference type="ARBA" id="ARBA00022960"/>
    </source>
</evidence>
<keyword evidence="4" id="KW-0133">Cell shape</keyword>
<evidence type="ECO:0000256" key="6">
    <source>
        <dbReference type="ARBA" id="ARBA00022989"/>
    </source>
</evidence>
<evidence type="ECO:0000256" key="1">
    <source>
        <dbReference type="ARBA" id="ARBA00004651"/>
    </source>
</evidence>
<evidence type="ECO:0000256" key="8">
    <source>
        <dbReference type="SAM" id="Phobius"/>
    </source>
</evidence>
<dbReference type="OrthoDB" id="9786339at2"/>
<evidence type="ECO:0000256" key="5">
    <source>
        <dbReference type="ARBA" id="ARBA00022984"/>
    </source>
</evidence>
<dbReference type="EMBL" id="ACGK02000001">
    <property type="protein sequence ID" value="EGF23820.1"/>
    <property type="molecule type" value="Genomic_DNA"/>
</dbReference>
<feature type="transmembrane region" description="Helical" evidence="8">
    <location>
        <begin position="142"/>
        <end position="166"/>
    </location>
</feature>
<dbReference type="AlphaFoldDB" id="F1T554"/>
<dbReference type="PRINTS" id="PR01806">
    <property type="entry name" value="VIRFACTRMVIN"/>
</dbReference>
<dbReference type="InterPro" id="IPR051050">
    <property type="entry name" value="Lipid_II_flippase_MurJ/MviN"/>
</dbReference>
<keyword evidence="3 8" id="KW-0812">Transmembrane</keyword>
<feature type="transmembrane region" description="Helical" evidence="8">
    <location>
        <begin position="290"/>
        <end position="313"/>
    </location>
</feature>
<keyword evidence="6 8" id="KW-1133">Transmembrane helix</keyword>
<feature type="transmembrane region" description="Helical" evidence="8">
    <location>
        <begin position="498"/>
        <end position="525"/>
    </location>
</feature>
<dbReference type="GO" id="GO:0009252">
    <property type="term" value="P:peptidoglycan biosynthetic process"/>
    <property type="evidence" value="ECO:0007669"/>
    <property type="project" value="UniProtKB-KW"/>
</dbReference>
<dbReference type="GO" id="GO:0008360">
    <property type="term" value="P:regulation of cell shape"/>
    <property type="evidence" value="ECO:0007669"/>
    <property type="project" value="UniProtKB-KW"/>
</dbReference>
<evidence type="ECO:0000313" key="9">
    <source>
        <dbReference type="EMBL" id="EGF23820.1"/>
    </source>
</evidence>
<evidence type="ECO:0000256" key="7">
    <source>
        <dbReference type="ARBA" id="ARBA00023136"/>
    </source>
</evidence>
<dbReference type="GO" id="GO:0015648">
    <property type="term" value="F:lipid-linked peptidoglycan transporter activity"/>
    <property type="evidence" value="ECO:0007669"/>
    <property type="project" value="TreeGrafter"/>
</dbReference>
<dbReference type="Pfam" id="PF03023">
    <property type="entry name" value="MurJ"/>
    <property type="match status" value="1"/>
</dbReference>
<evidence type="ECO:0000256" key="3">
    <source>
        <dbReference type="ARBA" id="ARBA00022692"/>
    </source>
</evidence>
<feature type="transmembrane region" description="Helical" evidence="8">
    <location>
        <begin position="369"/>
        <end position="389"/>
    </location>
</feature>
<feature type="transmembrane region" description="Helical" evidence="8">
    <location>
        <begin position="203"/>
        <end position="229"/>
    </location>
</feature>
<dbReference type="CDD" id="cd13123">
    <property type="entry name" value="MATE_MurJ_like"/>
    <property type="match status" value="1"/>
</dbReference>
<feature type="transmembrane region" description="Helical" evidence="8">
    <location>
        <begin position="100"/>
        <end position="122"/>
    </location>
</feature>
<feature type="transmembrane region" description="Helical" evidence="8">
    <location>
        <begin position="67"/>
        <end position="88"/>
    </location>
</feature>
<feature type="transmembrane region" description="Helical" evidence="8">
    <location>
        <begin position="401"/>
        <end position="422"/>
    </location>
</feature>
<proteinExistence type="predicted"/>
<feature type="transmembrane region" description="Helical" evidence="8">
    <location>
        <begin position="173"/>
        <end position="197"/>
    </location>
</feature>
<dbReference type="PANTHER" id="PTHR47019:SF1">
    <property type="entry name" value="LIPID II FLIPPASE MURJ"/>
    <property type="match status" value="1"/>
</dbReference>
<dbReference type="Proteomes" id="UP000005947">
    <property type="component" value="Unassembled WGS sequence"/>
</dbReference>
<keyword evidence="2" id="KW-1003">Cell membrane</keyword>
<feature type="transmembrane region" description="Helical" evidence="8">
    <location>
        <begin position="334"/>
        <end position="357"/>
    </location>
</feature>
<protein>
    <submittedName>
        <fullName evidence="9">Putative integral membrane protein MviN</fullName>
    </submittedName>
</protein>
<feature type="transmembrane region" description="Helical" evidence="8">
    <location>
        <begin position="428"/>
        <end position="450"/>
    </location>
</feature>
<keyword evidence="5" id="KW-0573">Peptidoglycan synthesis</keyword>
<sequence>METYKQSSSDVSSQNREQQLGKSAALISVLVIISRITGFIRTWAQAYALGATVIASCYSVANNLPNQLYELVIGGMLVTAFLPVYLSVKKKSGIHHASEYASNLTSIVAILMAAVTVIGFIFAGQVVYTQSFSARSDFDTALAVYFFKFFVIEVLLYALSSIFSGILNAERDYFWSSAAPIFNNFVTIASFLAYAFLVNSYPVAALIILALGNPLGVLIQVVLQIPSLIKQGIRLRFHVDLKDPALKDTLSIGIPSLVVMVGSFVTVSVQTSSALSVCAEGASIAFYARLWYTLPYAILAVPITTAMFTELSYDIAKHDMRSYCAGIQTGTQKILFLMIPFSLFLIMYALPLVHLMAAGKFNPQQLQDTALYLAGLAVSLPAYGVCMYLQKICSSLRTMKYYAFSTLVASLIQVAFCIYLTPLFGLCMVALSSSVMFVVVDILTFIMLFARLHELSLLSFILSCVRSLMCGLAGAVVGGIIFWLSGYGALLYDSRSTVSLALVLGVLILSGIPALVVTFGFAWVFHMPEIDFIRSLVHKKQL</sequence>
<evidence type="ECO:0000313" key="10">
    <source>
        <dbReference type="Proteomes" id="UP000005947"/>
    </source>
</evidence>
<organism evidence="9 10">
    <name type="scientific">Fannyhessea vaginae DSM 15829</name>
    <dbReference type="NCBI Taxonomy" id="525256"/>
    <lineage>
        <taxon>Bacteria</taxon>
        <taxon>Bacillati</taxon>
        <taxon>Actinomycetota</taxon>
        <taxon>Coriobacteriia</taxon>
        <taxon>Coriobacteriales</taxon>
        <taxon>Atopobiaceae</taxon>
        <taxon>Fannyhessea</taxon>
    </lineage>
</organism>
<feature type="transmembrane region" description="Helical" evidence="8">
    <location>
        <begin position="457"/>
        <end position="486"/>
    </location>
</feature>
<dbReference type="GeneID" id="93210371"/>
<dbReference type="RefSeq" id="WP_006302949.1">
    <property type="nucleotide sequence ID" value="NZ_ACGK02000001.1"/>
</dbReference>
<keyword evidence="7 8" id="KW-0472">Membrane</keyword>
<feature type="transmembrane region" description="Helical" evidence="8">
    <location>
        <begin position="20"/>
        <end position="37"/>
    </location>
</feature>
<reference evidence="9 10" key="1">
    <citation type="submission" date="2011-02" db="EMBL/GenBank/DDBJ databases">
        <authorList>
            <person name="Muzny D."/>
            <person name="Qin X."/>
            <person name="Buhay C."/>
            <person name="Dugan-Rocha S."/>
            <person name="Ding Y."/>
            <person name="Chen G."/>
            <person name="Hawes A."/>
            <person name="Holder M."/>
            <person name="Jhangiani S."/>
            <person name="Johnson A."/>
            <person name="Khan Z."/>
            <person name="Li Z."/>
            <person name="Liu W."/>
            <person name="Liu X."/>
            <person name="Perez L."/>
            <person name="Shen H."/>
            <person name="Wang Q."/>
            <person name="Watt J."/>
            <person name="Xi L."/>
            <person name="Xin Y."/>
            <person name="Zhou J."/>
            <person name="Deng J."/>
            <person name="Jiang H."/>
            <person name="Liu Y."/>
            <person name="Qu J."/>
            <person name="Song X.-Z."/>
            <person name="Zhang L."/>
            <person name="Villasana D."/>
            <person name="Johnson A."/>
            <person name="Liu J."/>
            <person name="Liyanage D."/>
            <person name="Lorensuhewa L."/>
            <person name="Robinson T."/>
            <person name="Song A."/>
            <person name="Song B.-B."/>
            <person name="Dinh H."/>
            <person name="Thornton R."/>
            <person name="Coyle M."/>
            <person name="Francisco L."/>
            <person name="Jackson L."/>
            <person name="Javaid M."/>
            <person name="Korchina V."/>
            <person name="Kovar C."/>
            <person name="Mata R."/>
            <person name="Mathew T."/>
            <person name="Ngo R."/>
            <person name="Nguyen L."/>
            <person name="Nguyen N."/>
            <person name="Okwuonu G."/>
            <person name="Ongeri F."/>
            <person name="Pham C."/>
            <person name="Simmons D."/>
            <person name="Wilczek-Boney K."/>
            <person name="Hale W."/>
            <person name="Jakkamsetti A."/>
            <person name="Pham P."/>
            <person name="Ruth R."/>
            <person name="San Lucas F."/>
            <person name="Warren J."/>
            <person name="Zhang J."/>
            <person name="Zhao Z."/>
            <person name="Zhou C."/>
            <person name="Zhu D."/>
            <person name="Lee S."/>
            <person name="Bess C."/>
            <person name="Blankenburg K."/>
            <person name="Forbes L."/>
            <person name="Fu Q."/>
            <person name="Gubbala S."/>
            <person name="Hirani K."/>
            <person name="Jayaseelan J.C."/>
            <person name="Lara F."/>
            <person name="Munidasa M."/>
            <person name="Palculict T."/>
            <person name="Patil S."/>
            <person name="Pu L.-L."/>
            <person name="Saada N."/>
            <person name="Tang L."/>
            <person name="Weissenberger G."/>
            <person name="Zhu Y."/>
            <person name="Hemphill L."/>
            <person name="Shang Y."/>
            <person name="Youmans B."/>
            <person name="Ayvaz T."/>
            <person name="Ross M."/>
            <person name="Santibanez J."/>
            <person name="Aqrawi P."/>
            <person name="Gross S."/>
            <person name="Joshi V."/>
            <person name="Fowler G."/>
            <person name="Nazareth L."/>
            <person name="Reid J."/>
            <person name="Worley K."/>
            <person name="Petrosino J."/>
            <person name="Highlander S."/>
            <person name="Gibbs R."/>
        </authorList>
    </citation>
    <scope>NUCLEOTIDE SEQUENCE [LARGE SCALE GENOMIC DNA]</scope>
    <source>
        <strain evidence="9 10">DSM 15829</strain>
    </source>
</reference>
<feature type="transmembrane region" description="Helical" evidence="8">
    <location>
        <begin position="250"/>
        <end position="270"/>
    </location>
</feature>